<keyword evidence="3" id="KW-1185">Reference proteome</keyword>
<sequence length="88" mass="9501">MKVLFLGGPWHDQRHEVTPARAVAAARSLPMYLKVPVTATEGGESADPTSTLPRQSGGHVTYTRRFARGGGERLPVYVAPDYDGPPRA</sequence>
<protein>
    <submittedName>
        <fullName evidence="2">Uncharacterized protein</fullName>
    </submittedName>
</protein>
<organism evidence="2 3">
    <name type="scientific">Micromonospora pisi</name>
    <dbReference type="NCBI Taxonomy" id="589240"/>
    <lineage>
        <taxon>Bacteria</taxon>
        <taxon>Bacillati</taxon>
        <taxon>Actinomycetota</taxon>
        <taxon>Actinomycetes</taxon>
        <taxon>Micromonosporales</taxon>
        <taxon>Micromonosporaceae</taxon>
        <taxon>Micromonospora</taxon>
    </lineage>
</organism>
<evidence type="ECO:0000313" key="3">
    <source>
        <dbReference type="Proteomes" id="UP000277671"/>
    </source>
</evidence>
<accession>A0A495JBE3</accession>
<proteinExistence type="predicted"/>
<feature type="region of interest" description="Disordered" evidence="1">
    <location>
        <begin position="40"/>
        <end position="59"/>
    </location>
</feature>
<dbReference type="Proteomes" id="UP000277671">
    <property type="component" value="Unassembled WGS sequence"/>
</dbReference>
<comment type="caution">
    <text evidence="2">The sequence shown here is derived from an EMBL/GenBank/DDBJ whole genome shotgun (WGS) entry which is preliminary data.</text>
</comment>
<dbReference type="EMBL" id="RBKT01000001">
    <property type="protein sequence ID" value="RKR86247.1"/>
    <property type="molecule type" value="Genomic_DNA"/>
</dbReference>
<evidence type="ECO:0000256" key="1">
    <source>
        <dbReference type="SAM" id="MobiDB-lite"/>
    </source>
</evidence>
<name>A0A495JBE3_9ACTN</name>
<reference evidence="2 3" key="1">
    <citation type="submission" date="2018-10" db="EMBL/GenBank/DDBJ databases">
        <title>Sequencing the genomes of 1000 actinobacteria strains.</title>
        <authorList>
            <person name="Klenk H.-P."/>
        </authorList>
    </citation>
    <scope>NUCLEOTIDE SEQUENCE [LARGE SCALE GENOMIC DNA]</scope>
    <source>
        <strain evidence="2 3">DSM 45175</strain>
    </source>
</reference>
<gene>
    <name evidence="2" type="ORF">BDK92_0471</name>
</gene>
<evidence type="ECO:0000313" key="2">
    <source>
        <dbReference type="EMBL" id="RKR86247.1"/>
    </source>
</evidence>
<dbReference type="AlphaFoldDB" id="A0A495JBE3"/>